<dbReference type="EMBL" id="KN550113">
    <property type="protein sequence ID" value="KHJ95007.1"/>
    <property type="molecule type" value="Genomic_DNA"/>
</dbReference>
<feature type="compositionally biased region" description="Basic and acidic residues" evidence="1">
    <location>
        <begin position="134"/>
        <end position="148"/>
    </location>
</feature>
<name>A0A0B1TGQ5_OESDE</name>
<feature type="region of interest" description="Disordered" evidence="1">
    <location>
        <begin position="122"/>
        <end position="148"/>
    </location>
</feature>
<evidence type="ECO:0000256" key="1">
    <source>
        <dbReference type="SAM" id="MobiDB-lite"/>
    </source>
</evidence>
<protein>
    <submittedName>
        <fullName evidence="2">Uncharacterized protein</fullName>
    </submittedName>
</protein>
<evidence type="ECO:0000313" key="2">
    <source>
        <dbReference type="EMBL" id="KHJ95007.1"/>
    </source>
</evidence>
<dbReference type="AlphaFoldDB" id="A0A0B1TGQ5"/>
<dbReference type="OrthoDB" id="5866884at2759"/>
<reference evidence="2 3" key="1">
    <citation type="submission" date="2014-03" db="EMBL/GenBank/DDBJ databases">
        <title>Draft genome of the hookworm Oesophagostomum dentatum.</title>
        <authorList>
            <person name="Mitreva M."/>
        </authorList>
    </citation>
    <scope>NUCLEOTIDE SEQUENCE [LARGE SCALE GENOMIC DNA]</scope>
    <source>
        <strain evidence="2 3">OD-Hann</strain>
    </source>
</reference>
<sequence length="148" mass="17262">MDLYVKCTLEYLDTSSTKHFAGKFFVDPGEGSFKVVEYKPDGRKEEHKFFASEFTPLCRPPVKSTAQQFPLVFDISKQYSGRFQKRKHRLVIKTSDHTQKIKDIYEELKTVFSKKSQNFRTNSLANSPVGMLRSHPDPMKNPRSEHRQ</sequence>
<gene>
    <name evidence="2" type="ORF">OESDEN_05053</name>
</gene>
<organism evidence="2 3">
    <name type="scientific">Oesophagostomum dentatum</name>
    <name type="common">Nodular worm</name>
    <dbReference type="NCBI Taxonomy" id="61180"/>
    <lineage>
        <taxon>Eukaryota</taxon>
        <taxon>Metazoa</taxon>
        <taxon>Ecdysozoa</taxon>
        <taxon>Nematoda</taxon>
        <taxon>Chromadorea</taxon>
        <taxon>Rhabditida</taxon>
        <taxon>Rhabditina</taxon>
        <taxon>Rhabditomorpha</taxon>
        <taxon>Strongyloidea</taxon>
        <taxon>Strongylidae</taxon>
        <taxon>Oesophagostomum</taxon>
    </lineage>
</organism>
<evidence type="ECO:0000313" key="3">
    <source>
        <dbReference type="Proteomes" id="UP000053660"/>
    </source>
</evidence>
<dbReference type="Proteomes" id="UP000053660">
    <property type="component" value="Unassembled WGS sequence"/>
</dbReference>
<proteinExistence type="predicted"/>
<accession>A0A0B1TGQ5</accession>
<keyword evidence="3" id="KW-1185">Reference proteome</keyword>